<dbReference type="Proteomes" id="UP000299290">
    <property type="component" value="Unassembled WGS sequence"/>
</dbReference>
<dbReference type="Gene3D" id="3.40.50.11610">
    <property type="entry name" value="Multifunctional 2-oxoglutarate metabolism enzyme, C-terminal domain"/>
    <property type="match status" value="1"/>
</dbReference>
<evidence type="ECO:0000256" key="1">
    <source>
        <dbReference type="SAM" id="MobiDB-lite"/>
    </source>
</evidence>
<gene>
    <name evidence="3" type="ORF">SANT12839_099140</name>
</gene>
<protein>
    <recommendedName>
        <fullName evidence="2">2-oxoglutarate dehydrogenase E1 component/KDG C-terminal domain-containing protein</fullName>
    </recommendedName>
</protein>
<feature type="domain" description="2-oxoglutarate dehydrogenase E1 component/KDG C-terminal" evidence="2">
    <location>
        <begin position="29"/>
        <end position="65"/>
    </location>
</feature>
<dbReference type="Pfam" id="PF16870">
    <property type="entry name" value="OxoGdeHyase_C"/>
    <property type="match status" value="1"/>
</dbReference>
<comment type="caution">
    <text evidence="3">The sequence shown here is derived from an EMBL/GenBank/DDBJ whole genome shotgun (WGS) entry which is preliminary data.</text>
</comment>
<evidence type="ECO:0000313" key="4">
    <source>
        <dbReference type="Proteomes" id="UP000299290"/>
    </source>
</evidence>
<feature type="region of interest" description="Disordered" evidence="1">
    <location>
        <begin position="70"/>
        <end position="117"/>
    </location>
</feature>
<dbReference type="AlphaFoldDB" id="A0A4D4KKK9"/>
<dbReference type="InterPro" id="IPR031717">
    <property type="entry name" value="ODO-1/KGD_C"/>
</dbReference>
<accession>A0A4D4KKK9</accession>
<organism evidence="3 4">
    <name type="scientific">Streptomyces antimycoticus</name>
    <dbReference type="NCBI Taxonomy" id="68175"/>
    <lineage>
        <taxon>Bacteria</taxon>
        <taxon>Bacillati</taxon>
        <taxon>Actinomycetota</taxon>
        <taxon>Actinomycetes</taxon>
        <taxon>Kitasatosporales</taxon>
        <taxon>Streptomycetaceae</taxon>
        <taxon>Streptomyces</taxon>
        <taxon>Streptomyces violaceusniger group</taxon>
    </lineage>
</organism>
<sequence>MPGTIAVSVVADPSHVEIVGPVAQGVVRAVIVRVERLYRFPEQELGAELARFPHDVEVRWVQEESGPRSLVLGGTARAPGGEPPGRMRQQAAGVGPPVGSARRHAGEQKDLVASAFR</sequence>
<evidence type="ECO:0000259" key="2">
    <source>
        <dbReference type="Pfam" id="PF16870"/>
    </source>
</evidence>
<reference evidence="3 4" key="1">
    <citation type="journal article" date="2020" name="Int. J. Syst. Evol. Microbiol.">
        <title>Reclassification of Streptomyces castelarensis and Streptomyces sporoclivatus as later heterotypic synonyms of Streptomyces antimycoticus.</title>
        <authorList>
            <person name="Komaki H."/>
            <person name="Tamura T."/>
        </authorList>
    </citation>
    <scope>NUCLEOTIDE SEQUENCE [LARGE SCALE GENOMIC DNA]</scope>
    <source>
        <strain evidence="3 4">NBRC 12839</strain>
    </source>
</reference>
<dbReference type="RefSeq" id="WP_137969725.1">
    <property type="nucleotide sequence ID" value="NZ_BJHV01000001.1"/>
</dbReference>
<keyword evidence="4" id="KW-1185">Reference proteome</keyword>
<name>A0A4D4KKK9_9ACTN</name>
<dbReference type="EMBL" id="BJHV01000001">
    <property type="protein sequence ID" value="GDY49032.1"/>
    <property type="molecule type" value="Genomic_DNA"/>
</dbReference>
<dbReference type="InterPro" id="IPR042179">
    <property type="entry name" value="KGD_C_sf"/>
</dbReference>
<evidence type="ECO:0000313" key="3">
    <source>
        <dbReference type="EMBL" id="GDY49032.1"/>
    </source>
</evidence>
<proteinExistence type="predicted"/>